<evidence type="ECO:0000313" key="6">
    <source>
        <dbReference type="EMBL" id="OAH15220.1"/>
    </source>
</evidence>
<feature type="transmembrane region" description="Helical" evidence="5">
    <location>
        <begin position="91"/>
        <end position="111"/>
    </location>
</feature>
<dbReference type="GO" id="GO:0016020">
    <property type="term" value="C:membrane"/>
    <property type="evidence" value="ECO:0007669"/>
    <property type="project" value="UniProtKB-SubCell"/>
</dbReference>
<reference evidence="6 7" key="1">
    <citation type="submission" date="2015-12" db="EMBL/GenBank/DDBJ databases">
        <title>Genome sequence of Streptomyces sp. G25.</title>
        <authorList>
            <person name="Poehlein A."/>
            <person name="Roettig A."/>
            <person name="Hiessl S."/>
            <person name="Hauschild P."/>
            <person name="Schauer J."/>
            <person name="Madkour M.H."/>
            <person name="Al-Ansari A.M."/>
            <person name="Almakishah N.H."/>
            <person name="Steinbuechel A."/>
            <person name="Daniel R."/>
        </authorList>
    </citation>
    <scope>NUCLEOTIDE SEQUENCE [LARGE SCALE GENOMIC DNA]</scope>
    <source>
        <strain evidence="7">G25(2015)</strain>
    </source>
</reference>
<evidence type="ECO:0000256" key="1">
    <source>
        <dbReference type="ARBA" id="ARBA00004141"/>
    </source>
</evidence>
<evidence type="ECO:0000256" key="4">
    <source>
        <dbReference type="ARBA" id="ARBA00023136"/>
    </source>
</evidence>
<keyword evidence="4 5" id="KW-0472">Membrane</keyword>
<keyword evidence="2 5" id="KW-0812">Transmembrane</keyword>
<name>A0A177HX18_9ACTN</name>
<dbReference type="Pfam" id="PF13564">
    <property type="entry name" value="DoxX_2"/>
    <property type="match status" value="1"/>
</dbReference>
<evidence type="ECO:0000256" key="3">
    <source>
        <dbReference type="ARBA" id="ARBA00022989"/>
    </source>
</evidence>
<dbReference type="OrthoDB" id="2629817at2"/>
<evidence type="ECO:0008006" key="8">
    <source>
        <dbReference type="Google" id="ProtNLM"/>
    </source>
</evidence>
<comment type="subcellular location">
    <subcellularLocation>
        <location evidence="1">Membrane</location>
        <topology evidence="1">Multi-pass membrane protein</topology>
    </subcellularLocation>
</comment>
<organism evidence="6 7">
    <name type="scientific">Streptomyces jeddahensis</name>
    <dbReference type="NCBI Taxonomy" id="1716141"/>
    <lineage>
        <taxon>Bacteria</taxon>
        <taxon>Bacillati</taxon>
        <taxon>Actinomycetota</taxon>
        <taxon>Actinomycetes</taxon>
        <taxon>Kitasatosporales</taxon>
        <taxon>Streptomycetaceae</taxon>
        <taxon>Streptomyces</taxon>
    </lineage>
</organism>
<evidence type="ECO:0000256" key="2">
    <source>
        <dbReference type="ARBA" id="ARBA00022692"/>
    </source>
</evidence>
<evidence type="ECO:0000313" key="7">
    <source>
        <dbReference type="Proteomes" id="UP000077381"/>
    </source>
</evidence>
<dbReference type="PATRIC" id="fig|1716141.3.peg.1525"/>
<dbReference type="RefSeq" id="WP_067273580.1">
    <property type="nucleotide sequence ID" value="NZ_LOHS01000050.1"/>
</dbReference>
<keyword evidence="3 5" id="KW-1133">Transmembrane helix</keyword>
<dbReference type="Proteomes" id="UP000077381">
    <property type="component" value="Unassembled WGS sequence"/>
</dbReference>
<dbReference type="STRING" id="1716141.STSP_14390"/>
<dbReference type="EMBL" id="LOHS01000050">
    <property type="protein sequence ID" value="OAH15220.1"/>
    <property type="molecule type" value="Genomic_DNA"/>
</dbReference>
<dbReference type="AlphaFoldDB" id="A0A177HX18"/>
<evidence type="ECO:0000256" key="5">
    <source>
        <dbReference type="SAM" id="Phobius"/>
    </source>
</evidence>
<keyword evidence="7" id="KW-1185">Reference proteome</keyword>
<comment type="caution">
    <text evidence="6">The sequence shown here is derived from an EMBL/GenBank/DDBJ whole genome shotgun (WGS) entry which is preliminary data.</text>
</comment>
<feature type="transmembrane region" description="Helical" evidence="5">
    <location>
        <begin position="6"/>
        <end position="31"/>
    </location>
</feature>
<dbReference type="InterPro" id="IPR032808">
    <property type="entry name" value="DoxX"/>
</dbReference>
<proteinExistence type="predicted"/>
<protein>
    <recommendedName>
        <fullName evidence="8">DoxX-like family protein</fullName>
    </recommendedName>
</protein>
<accession>A0A177HX18</accession>
<feature type="transmembrane region" description="Helical" evidence="5">
    <location>
        <begin position="52"/>
        <end position="79"/>
    </location>
</feature>
<gene>
    <name evidence="6" type="ORF">STSP_14390</name>
</gene>
<sequence>MSTTYVVVTVLAAVMAGFSAVAGWVPFPFVAQALERYGVPRSWWPWLSAAKAAGAAGLLIGLFVPVIGVMAGIGLLLYFLLAVVTVVRARAYTHIPFPLVYAAPVAAALALM</sequence>